<feature type="compositionally biased region" description="Basic residues" evidence="1">
    <location>
        <begin position="89"/>
        <end position="98"/>
    </location>
</feature>
<dbReference type="OMA" id="TNFPIRC"/>
<evidence type="ECO:0000313" key="2">
    <source>
        <dbReference type="EMBL" id="EGW34898.1"/>
    </source>
</evidence>
<dbReference type="InParanoid" id="G3AFA9"/>
<evidence type="ECO:0008006" key="4">
    <source>
        <dbReference type="Google" id="ProtNLM"/>
    </source>
</evidence>
<dbReference type="FunCoup" id="G3AFA9">
    <property type="interactions" value="28"/>
</dbReference>
<dbReference type="InterPro" id="IPR036322">
    <property type="entry name" value="WD40_repeat_dom_sf"/>
</dbReference>
<dbReference type="SUPFAM" id="SSF50978">
    <property type="entry name" value="WD40 repeat-like"/>
    <property type="match status" value="1"/>
</dbReference>
<dbReference type="HOGENOM" id="CLU_028479_0_0_1"/>
<accession>G3AFA9</accession>
<dbReference type="STRING" id="619300.G3AFA9"/>
<dbReference type="Proteomes" id="UP000000709">
    <property type="component" value="Unassembled WGS sequence"/>
</dbReference>
<sequence length="727" mass="80877">MDKASLTSLENLLKFPGSNHSDPVADASVLTCGCLVSESLFLQIQQGTCPNCKTTNVSILSEIKPLRELHRLITHFSTHTNTYAQSSISRRRRSSSKKSFKEEGTQQYGESMDLLSLFYKFAKEEEYTDGAKPTHATAPQIEASASVQPIEIKQPPRISTDIDIGSLQLQKTPSASPRNNNQLWGFETSTAASITNHSPELKFEKNLLKSIGEQKEYNFSKCFPFHRKLSTFPMLKFNFSSMVKSGSSIKKAISTSINSYHDYASGKEITRFVLINSKRWELYEYAVSISDIEKVQIKPQLILCGKSTGEFAETVNGLNQAIPRPSIKESIVRNEFGAKGDNTNDVEDMKKRLLQWDQIECYLTKNYLVITGTKGVLRVFNVNRTSPYLFGQPIYSYLTNFPIRCVAVSPNDALIACGITAKERLSGKEQPFVILHTLTFSETGQLGSVNPITITIPYRDPIKLISFNASSTHLVCGTSWESRYLVIKLKSDKEDNYRKPRLIWSDFTYKSARRSKAGMEDGKEFDDKLDADNELMMSNEGMTDLQFGNIFSNAVVVTSCSLKSRPPMIIHLEGAMIDSSKSHNVVDTYSIQNSVTSADEEDYSSIKSAEVIMKIPEIGSLIHRFAISPTGDGIVFLAKDGNVYLLSGPNFKNRLSTTSIANSKKIVVLLGEVANAERFSEAASIKFSPDGGKVFAVDRKGVFTVFDFTKGVPGHDPDVIKCKIINL</sequence>
<dbReference type="Gene3D" id="2.130.10.10">
    <property type="entry name" value="YVTN repeat-like/Quinoprotein amine dehydrogenase"/>
    <property type="match status" value="1"/>
</dbReference>
<keyword evidence="3" id="KW-1185">Reference proteome</keyword>
<feature type="region of interest" description="Disordered" evidence="1">
    <location>
        <begin position="84"/>
        <end position="105"/>
    </location>
</feature>
<dbReference type="AlphaFoldDB" id="G3AFA9"/>
<dbReference type="eggNOG" id="ENOG502QUFR">
    <property type="taxonomic scope" value="Eukaryota"/>
</dbReference>
<evidence type="ECO:0000256" key="1">
    <source>
        <dbReference type="SAM" id="MobiDB-lite"/>
    </source>
</evidence>
<dbReference type="GeneID" id="18874957"/>
<dbReference type="EMBL" id="GL996499">
    <property type="protein sequence ID" value="EGW34898.1"/>
    <property type="molecule type" value="Genomic_DNA"/>
</dbReference>
<organism evidence="3">
    <name type="scientific">Spathaspora passalidarum (strain NRRL Y-27907 / 11-Y1)</name>
    <dbReference type="NCBI Taxonomy" id="619300"/>
    <lineage>
        <taxon>Eukaryota</taxon>
        <taxon>Fungi</taxon>
        <taxon>Dikarya</taxon>
        <taxon>Ascomycota</taxon>
        <taxon>Saccharomycotina</taxon>
        <taxon>Pichiomycetes</taxon>
        <taxon>Debaryomycetaceae</taxon>
        <taxon>Spathaspora</taxon>
    </lineage>
</organism>
<dbReference type="RefSeq" id="XP_007372310.1">
    <property type="nucleotide sequence ID" value="XM_007372248.1"/>
</dbReference>
<gene>
    <name evidence="2" type="ORF">SPAPADRAFT_64112</name>
</gene>
<proteinExistence type="predicted"/>
<dbReference type="OrthoDB" id="5324744at2759"/>
<evidence type="ECO:0000313" key="3">
    <source>
        <dbReference type="Proteomes" id="UP000000709"/>
    </source>
</evidence>
<dbReference type="InterPro" id="IPR015943">
    <property type="entry name" value="WD40/YVTN_repeat-like_dom_sf"/>
</dbReference>
<name>G3AFA9_SPAPN</name>
<protein>
    <recommendedName>
        <fullName evidence="4">SPS-sensor component PTR3</fullName>
    </recommendedName>
</protein>
<dbReference type="KEGG" id="spaa:SPAPADRAFT_64112"/>
<reference evidence="2 3" key="1">
    <citation type="journal article" date="2011" name="Proc. Natl. Acad. Sci. U.S.A.">
        <title>Comparative genomics of xylose-fermenting fungi for enhanced biofuel production.</title>
        <authorList>
            <person name="Wohlbach D.J."/>
            <person name="Kuo A."/>
            <person name="Sato T.K."/>
            <person name="Potts K.M."/>
            <person name="Salamov A.A."/>
            <person name="LaButti K.M."/>
            <person name="Sun H."/>
            <person name="Clum A."/>
            <person name="Pangilinan J.L."/>
            <person name="Lindquist E.A."/>
            <person name="Lucas S."/>
            <person name="Lapidus A."/>
            <person name="Jin M."/>
            <person name="Gunawan C."/>
            <person name="Balan V."/>
            <person name="Dale B.E."/>
            <person name="Jeffries T.W."/>
            <person name="Zinkel R."/>
            <person name="Barry K.W."/>
            <person name="Grigoriev I.V."/>
            <person name="Gasch A.P."/>
        </authorList>
    </citation>
    <scope>NUCLEOTIDE SEQUENCE [LARGE SCALE GENOMIC DNA]</scope>
    <source>
        <strain evidence="3">NRRL Y-27907 / 11-Y1</strain>
    </source>
</reference>